<feature type="transmembrane region" description="Helical" evidence="6">
    <location>
        <begin position="213"/>
        <end position="231"/>
    </location>
</feature>
<name>E1QDS0_DESB2</name>
<evidence type="ECO:0000256" key="6">
    <source>
        <dbReference type="SAM" id="Phobius"/>
    </source>
</evidence>
<proteinExistence type="predicted"/>
<feature type="transmembrane region" description="Helical" evidence="6">
    <location>
        <begin position="243"/>
        <end position="264"/>
    </location>
</feature>
<dbReference type="OrthoDB" id="9814290at2"/>
<dbReference type="GO" id="GO:0005886">
    <property type="term" value="C:plasma membrane"/>
    <property type="evidence" value="ECO:0007669"/>
    <property type="project" value="TreeGrafter"/>
</dbReference>
<evidence type="ECO:0000256" key="1">
    <source>
        <dbReference type="ARBA" id="ARBA00004141"/>
    </source>
</evidence>
<feature type="transmembrane region" description="Helical" evidence="6">
    <location>
        <begin position="61"/>
        <end position="82"/>
    </location>
</feature>
<evidence type="ECO:0000256" key="4">
    <source>
        <dbReference type="ARBA" id="ARBA00022989"/>
    </source>
</evidence>
<dbReference type="InterPro" id="IPR002541">
    <property type="entry name" value="Cyt_c_assembly"/>
</dbReference>
<dbReference type="STRING" id="644282.Deba_0330"/>
<evidence type="ECO:0000256" key="5">
    <source>
        <dbReference type="ARBA" id="ARBA00023136"/>
    </source>
</evidence>
<feature type="transmembrane region" description="Helical" evidence="6">
    <location>
        <begin position="6"/>
        <end position="25"/>
    </location>
</feature>
<feature type="domain" description="Cytochrome c assembly protein" evidence="7">
    <location>
        <begin position="63"/>
        <end position="262"/>
    </location>
</feature>
<feature type="transmembrane region" description="Helical" evidence="6">
    <location>
        <begin position="89"/>
        <end position="110"/>
    </location>
</feature>
<keyword evidence="2 6" id="KW-0812">Transmembrane</keyword>
<dbReference type="GO" id="GO:0020037">
    <property type="term" value="F:heme binding"/>
    <property type="evidence" value="ECO:0007669"/>
    <property type="project" value="InterPro"/>
</dbReference>
<keyword evidence="4 6" id="KW-1133">Transmembrane helix</keyword>
<protein>
    <submittedName>
        <fullName evidence="8">Cytochrome c assembly protein</fullName>
    </submittedName>
</protein>
<dbReference type="Pfam" id="PF01578">
    <property type="entry name" value="Cytochrom_C_asm"/>
    <property type="match status" value="1"/>
</dbReference>
<sequence length="281" mass="30181">MNDFLHWATVAAYLAGTALYLAFVAAQRDGLRRVGGAVLWLGLGLHTAGLATAWWELGVVPALNLGQSLALLSWALMAATLVANLRLEIMVMGALSGPICTMLLLAGNWLPAPVGQPGPVFKSVWLGVHVFGLLGGYGLLLLACLAGLLYMRQERALRSKRLGPLFQRLPSLSRLDQFGHWTMVSGFTLMTVGLVGGAIFAHGVMGSFLRGTPKEVCALVTWLAYAAVIHTRLVQGWRGRRGAWLMVAAFGLVLFTFVGAGLLFNDYHSFESIIKFTGAVS</sequence>
<keyword evidence="5 6" id="KW-0472">Membrane</keyword>
<feature type="transmembrane region" description="Helical" evidence="6">
    <location>
        <begin position="130"/>
        <end position="151"/>
    </location>
</feature>
<accession>E1QDS0</accession>
<organism evidence="8 9">
    <name type="scientific">Desulfarculus baarsii (strain ATCC 33931 / DSM 2075 / LMG 7858 / VKM B-1802 / 2st14)</name>
    <dbReference type="NCBI Taxonomy" id="644282"/>
    <lineage>
        <taxon>Bacteria</taxon>
        <taxon>Pseudomonadati</taxon>
        <taxon>Thermodesulfobacteriota</taxon>
        <taxon>Desulfarculia</taxon>
        <taxon>Desulfarculales</taxon>
        <taxon>Desulfarculaceae</taxon>
        <taxon>Desulfarculus</taxon>
    </lineage>
</organism>
<evidence type="ECO:0000256" key="2">
    <source>
        <dbReference type="ARBA" id="ARBA00022692"/>
    </source>
</evidence>
<dbReference type="RefSeq" id="WP_013257162.1">
    <property type="nucleotide sequence ID" value="NC_014365.1"/>
</dbReference>
<dbReference type="PANTHER" id="PTHR30071:SF1">
    <property type="entry name" value="CYTOCHROME B_B6 PROTEIN-RELATED"/>
    <property type="match status" value="1"/>
</dbReference>
<dbReference type="EMBL" id="CP002085">
    <property type="protein sequence ID" value="ADK83706.1"/>
    <property type="molecule type" value="Genomic_DNA"/>
</dbReference>
<reference evidence="8 9" key="1">
    <citation type="journal article" date="2010" name="Stand. Genomic Sci.">
        <title>Complete genome sequence of Desulfarculus baarsii type strain (2st14).</title>
        <authorList>
            <person name="Sun H."/>
            <person name="Spring S."/>
            <person name="Lapidus A."/>
            <person name="Davenport K."/>
            <person name="Del Rio T.G."/>
            <person name="Tice H."/>
            <person name="Nolan M."/>
            <person name="Copeland A."/>
            <person name="Cheng J.F."/>
            <person name="Lucas S."/>
            <person name="Tapia R."/>
            <person name="Goodwin L."/>
            <person name="Pitluck S."/>
            <person name="Ivanova N."/>
            <person name="Pagani I."/>
            <person name="Mavromatis K."/>
            <person name="Ovchinnikova G."/>
            <person name="Pati A."/>
            <person name="Chen A."/>
            <person name="Palaniappan K."/>
            <person name="Hauser L."/>
            <person name="Chang Y.J."/>
            <person name="Jeffries C.D."/>
            <person name="Detter J.C."/>
            <person name="Han C."/>
            <person name="Rohde M."/>
            <person name="Brambilla E."/>
            <person name="Goker M."/>
            <person name="Woyke T."/>
            <person name="Bristow J."/>
            <person name="Eisen J.A."/>
            <person name="Markowitz V."/>
            <person name="Hugenholtz P."/>
            <person name="Kyrpides N.C."/>
            <person name="Klenk H.P."/>
            <person name="Land M."/>
        </authorList>
    </citation>
    <scope>NUCLEOTIDE SEQUENCE [LARGE SCALE GENOMIC DNA]</scope>
    <source>
        <strain evidence="9">ATCC 33931 / DSM 2075 / LMG 7858 / VKM B-1802 / 2st14</strain>
    </source>
</reference>
<dbReference type="AlphaFoldDB" id="E1QDS0"/>
<evidence type="ECO:0000313" key="8">
    <source>
        <dbReference type="EMBL" id="ADK83706.1"/>
    </source>
</evidence>
<evidence type="ECO:0000256" key="3">
    <source>
        <dbReference type="ARBA" id="ARBA00022748"/>
    </source>
</evidence>
<dbReference type="InterPro" id="IPR045062">
    <property type="entry name" value="Cyt_c_biogenesis_CcsA/CcmC"/>
</dbReference>
<evidence type="ECO:0000259" key="7">
    <source>
        <dbReference type="Pfam" id="PF01578"/>
    </source>
</evidence>
<keyword evidence="3" id="KW-0201">Cytochrome c-type biogenesis</keyword>
<keyword evidence="9" id="KW-1185">Reference proteome</keyword>
<gene>
    <name evidence="8" type="ordered locus">Deba_0330</name>
</gene>
<evidence type="ECO:0000313" key="9">
    <source>
        <dbReference type="Proteomes" id="UP000009047"/>
    </source>
</evidence>
<dbReference type="HOGENOM" id="CLU_049710_2_2_7"/>
<comment type="subcellular location">
    <subcellularLocation>
        <location evidence="1">Membrane</location>
        <topology evidence="1">Multi-pass membrane protein</topology>
    </subcellularLocation>
</comment>
<dbReference type="KEGG" id="dbr:Deba_0330"/>
<dbReference type="GO" id="GO:0017004">
    <property type="term" value="P:cytochrome complex assembly"/>
    <property type="evidence" value="ECO:0007669"/>
    <property type="project" value="UniProtKB-KW"/>
</dbReference>
<dbReference type="Proteomes" id="UP000009047">
    <property type="component" value="Chromosome"/>
</dbReference>
<dbReference type="eggNOG" id="COG0755">
    <property type="taxonomic scope" value="Bacteria"/>
</dbReference>
<feature type="transmembrane region" description="Helical" evidence="6">
    <location>
        <begin position="178"/>
        <end position="201"/>
    </location>
</feature>
<dbReference type="PANTHER" id="PTHR30071">
    <property type="entry name" value="HEME EXPORTER PROTEIN C"/>
    <property type="match status" value="1"/>
</dbReference>
<feature type="transmembrane region" description="Helical" evidence="6">
    <location>
        <begin position="37"/>
        <end position="55"/>
    </location>
</feature>